<dbReference type="Pfam" id="PF20414">
    <property type="entry name" value="DUF6698"/>
    <property type="match status" value="1"/>
</dbReference>
<gene>
    <name evidence="1" type="ORF">B0H15DRAFT_799149</name>
</gene>
<organism evidence="1 2">
    <name type="scientific">Mycena belliarum</name>
    <dbReference type="NCBI Taxonomy" id="1033014"/>
    <lineage>
        <taxon>Eukaryota</taxon>
        <taxon>Fungi</taxon>
        <taxon>Dikarya</taxon>
        <taxon>Basidiomycota</taxon>
        <taxon>Agaricomycotina</taxon>
        <taxon>Agaricomycetes</taxon>
        <taxon>Agaricomycetidae</taxon>
        <taxon>Agaricales</taxon>
        <taxon>Marasmiineae</taxon>
        <taxon>Mycenaceae</taxon>
        <taxon>Mycena</taxon>
    </lineage>
</organism>
<comment type="caution">
    <text evidence="1">The sequence shown here is derived from an EMBL/GenBank/DDBJ whole genome shotgun (WGS) entry which is preliminary data.</text>
</comment>
<evidence type="ECO:0000313" key="2">
    <source>
        <dbReference type="Proteomes" id="UP001222325"/>
    </source>
</evidence>
<protein>
    <submittedName>
        <fullName evidence="1">Uncharacterized protein</fullName>
    </submittedName>
</protein>
<name>A0AAD6XR49_9AGAR</name>
<sequence length="249" mass="26055">MTPTPTAAAPAQLPLLARTDGTDATSFGSSDLSSVSSLWSITVCRRARLTESWEIMKATIPGFGDDMIALAGDLKLRKQIQKGLNAARGDDAGSLKIGISAMLLPPPHAPVAGQPAIPAVTISPPIPDRGSKALRGFNHSVTASAMCPHKYPDTPATYEAIRDGDPNFPVLGTQFPRFMYASGQAVKHVYQGPSAALAGPGAHKGKAGNASINGLTELTKRAIAYVAMQVRFAMSSLAPDLGWCIHQAL</sequence>
<dbReference type="AlphaFoldDB" id="A0AAD6XR49"/>
<keyword evidence="2" id="KW-1185">Reference proteome</keyword>
<dbReference type="EMBL" id="JARJCN010000016">
    <property type="protein sequence ID" value="KAJ7093328.1"/>
    <property type="molecule type" value="Genomic_DNA"/>
</dbReference>
<proteinExistence type="predicted"/>
<dbReference type="InterPro" id="IPR046521">
    <property type="entry name" value="DUF6698"/>
</dbReference>
<evidence type="ECO:0000313" key="1">
    <source>
        <dbReference type="EMBL" id="KAJ7093328.1"/>
    </source>
</evidence>
<dbReference type="Proteomes" id="UP001222325">
    <property type="component" value="Unassembled WGS sequence"/>
</dbReference>
<accession>A0AAD6XR49</accession>
<reference evidence="1" key="1">
    <citation type="submission" date="2023-03" db="EMBL/GenBank/DDBJ databases">
        <title>Massive genome expansion in bonnet fungi (Mycena s.s.) driven by repeated elements and novel gene families across ecological guilds.</title>
        <authorList>
            <consortium name="Lawrence Berkeley National Laboratory"/>
            <person name="Harder C.B."/>
            <person name="Miyauchi S."/>
            <person name="Viragh M."/>
            <person name="Kuo A."/>
            <person name="Thoen E."/>
            <person name="Andreopoulos B."/>
            <person name="Lu D."/>
            <person name="Skrede I."/>
            <person name="Drula E."/>
            <person name="Henrissat B."/>
            <person name="Morin E."/>
            <person name="Kohler A."/>
            <person name="Barry K."/>
            <person name="LaButti K."/>
            <person name="Morin E."/>
            <person name="Salamov A."/>
            <person name="Lipzen A."/>
            <person name="Mereny Z."/>
            <person name="Hegedus B."/>
            <person name="Baldrian P."/>
            <person name="Stursova M."/>
            <person name="Weitz H."/>
            <person name="Taylor A."/>
            <person name="Grigoriev I.V."/>
            <person name="Nagy L.G."/>
            <person name="Martin F."/>
            <person name="Kauserud H."/>
        </authorList>
    </citation>
    <scope>NUCLEOTIDE SEQUENCE</scope>
    <source>
        <strain evidence="1">CBHHK173m</strain>
    </source>
</reference>